<dbReference type="Proteomes" id="UP001208570">
    <property type="component" value="Unassembled WGS sequence"/>
</dbReference>
<reference evidence="1" key="1">
    <citation type="journal article" date="2023" name="Mol. Biol. Evol.">
        <title>Third-Generation Sequencing Reveals the Adaptive Role of the Epigenome in Three Deep-Sea Polychaetes.</title>
        <authorList>
            <person name="Perez M."/>
            <person name="Aroh O."/>
            <person name="Sun Y."/>
            <person name="Lan Y."/>
            <person name="Juniper S.K."/>
            <person name="Young C.R."/>
            <person name="Angers B."/>
            <person name="Qian P.Y."/>
        </authorList>
    </citation>
    <scope>NUCLEOTIDE SEQUENCE</scope>
    <source>
        <strain evidence="1">P08H-3</strain>
    </source>
</reference>
<gene>
    <name evidence="1" type="ORF">LSH36_41g13073</name>
</gene>
<evidence type="ECO:0000313" key="1">
    <source>
        <dbReference type="EMBL" id="KAK2166174.1"/>
    </source>
</evidence>
<comment type="caution">
    <text evidence="1">The sequence shown here is derived from an EMBL/GenBank/DDBJ whole genome shotgun (WGS) entry which is preliminary data.</text>
</comment>
<evidence type="ECO:0000313" key="2">
    <source>
        <dbReference type="Proteomes" id="UP001208570"/>
    </source>
</evidence>
<protein>
    <submittedName>
        <fullName evidence="1">Uncharacterized protein</fullName>
    </submittedName>
</protein>
<accession>A0AAD9K783</accession>
<sequence>MRKLRWVLTNRLLKFFLEQAKKDKVKYQEFYEDYGLFFREGIVTTPEQEQRHSQPICGHVGQTKQSNLARDSIGENGQVILLVALKNVLAA</sequence>
<organism evidence="1 2">
    <name type="scientific">Paralvinella palmiformis</name>
    <dbReference type="NCBI Taxonomy" id="53620"/>
    <lineage>
        <taxon>Eukaryota</taxon>
        <taxon>Metazoa</taxon>
        <taxon>Spiralia</taxon>
        <taxon>Lophotrochozoa</taxon>
        <taxon>Annelida</taxon>
        <taxon>Polychaeta</taxon>
        <taxon>Sedentaria</taxon>
        <taxon>Canalipalpata</taxon>
        <taxon>Terebellida</taxon>
        <taxon>Terebelliformia</taxon>
        <taxon>Alvinellidae</taxon>
        <taxon>Paralvinella</taxon>
    </lineage>
</organism>
<dbReference type="AlphaFoldDB" id="A0AAD9K783"/>
<name>A0AAD9K783_9ANNE</name>
<dbReference type="Gene3D" id="3.30.230.80">
    <property type="match status" value="1"/>
</dbReference>
<dbReference type="EMBL" id="JAODUP010000041">
    <property type="protein sequence ID" value="KAK2166174.1"/>
    <property type="molecule type" value="Genomic_DNA"/>
</dbReference>
<keyword evidence="2" id="KW-1185">Reference proteome</keyword>
<proteinExistence type="predicted"/>